<sequence length="88" mass="9867">MPLPRIPGTDADPERVSAEGARQGVLSFGYFSLHKQRKVTRRQAKALLLKMLPPWLNCRSGVSRDRGDQPCLSRLTPLLQFFSSDTQA</sequence>
<reference evidence="1 2" key="1">
    <citation type="submission" date="2022-06" db="EMBL/GenBank/DDBJ databases">
        <title>Dynamics of rice microbiomes reveals core vertical transmitted seed endophytes.</title>
        <authorList>
            <person name="Liao K."/>
            <person name="Zhang X."/>
        </authorList>
    </citation>
    <scope>NUCLEOTIDE SEQUENCE [LARGE SCALE GENOMIC DNA]</scope>
    <source>
        <strain evidence="1 2">YT10-10-1</strain>
    </source>
</reference>
<dbReference type="EMBL" id="JANFWR010000006">
    <property type="protein sequence ID" value="MCW0398699.1"/>
    <property type="molecule type" value="Genomic_DNA"/>
</dbReference>
<comment type="caution">
    <text evidence="1">The sequence shown here is derived from an EMBL/GenBank/DDBJ whole genome shotgun (WGS) entry which is preliminary data.</text>
</comment>
<name>A0ABT3DTS8_9XANT</name>
<protein>
    <submittedName>
        <fullName evidence="1">Uncharacterized protein</fullName>
    </submittedName>
</protein>
<evidence type="ECO:0000313" key="2">
    <source>
        <dbReference type="Proteomes" id="UP001320843"/>
    </source>
</evidence>
<evidence type="ECO:0000313" key="1">
    <source>
        <dbReference type="EMBL" id="MCW0398699.1"/>
    </source>
</evidence>
<dbReference type="Proteomes" id="UP001320843">
    <property type="component" value="Unassembled WGS sequence"/>
</dbReference>
<gene>
    <name evidence="1" type="ORF">NB700_001255</name>
</gene>
<accession>A0ABT3DTS8</accession>
<proteinExistence type="predicted"/>
<keyword evidence="2" id="KW-1185">Reference proteome</keyword>
<organism evidence="1 2">
    <name type="scientific">Xanthomonas sacchari</name>
    <dbReference type="NCBI Taxonomy" id="56458"/>
    <lineage>
        <taxon>Bacteria</taxon>
        <taxon>Pseudomonadati</taxon>
        <taxon>Pseudomonadota</taxon>
        <taxon>Gammaproteobacteria</taxon>
        <taxon>Lysobacterales</taxon>
        <taxon>Lysobacteraceae</taxon>
        <taxon>Xanthomonas</taxon>
    </lineage>
</organism>